<feature type="transmembrane region" description="Helical" evidence="1">
    <location>
        <begin position="58"/>
        <end position="80"/>
    </location>
</feature>
<dbReference type="EMBL" id="MCFK01002461">
    <property type="protein sequence ID" value="RKF63604.1"/>
    <property type="molecule type" value="Genomic_DNA"/>
</dbReference>
<dbReference type="Proteomes" id="UP000286134">
    <property type="component" value="Unassembled WGS sequence"/>
</dbReference>
<reference evidence="2 3" key="1">
    <citation type="journal article" date="2018" name="BMC Genomics">
        <title>Comparative genome analyses reveal sequence features reflecting distinct modes of host-adaptation between dicot and monocot powdery mildew.</title>
        <authorList>
            <person name="Wu Y."/>
            <person name="Ma X."/>
            <person name="Pan Z."/>
            <person name="Kale S.D."/>
            <person name="Song Y."/>
            <person name="King H."/>
            <person name="Zhang Q."/>
            <person name="Presley C."/>
            <person name="Deng X."/>
            <person name="Wei C.I."/>
            <person name="Xiao S."/>
        </authorList>
    </citation>
    <scope>NUCLEOTIDE SEQUENCE [LARGE SCALE GENOMIC DNA]</scope>
    <source>
        <strain evidence="2">UMSG2</strain>
    </source>
</reference>
<protein>
    <recommendedName>
        <fullName evidence="4">EamA domain-containing protein</fullName>
    </recommendedName>
</protein>
<evidence type="ECO:0008006" key="4">
    <source>
        <dbReference type="Google" id="ProtNLM"/>
    </source>
</evidence>
<organism evidence="2 3">
    <name type="scientific">Erysiphe neolycopersici</name>
    <dbReference type="NCBI Taxonomy" id="212602"/>
    <lineage>
        <taxon>Eukaryota</taxon>
        <taxon>Fungi</taxon>
        <taxon>Dikarya</taxon>
        <taxon>Ascomycota</taxon>
        <taxon>Pezizomycotina</taxon>
        <taxon>Leotiomycetes</taxon>
        <taxon>Erysiphales</taxon>
        <taxon>Erysiphaceae</taxon>
        <taxon>Erysiphe</taxon>
    </lineage>
</organism>
<proteinExistence type="predicted"/>
<dbReference type="SUPFAM" id="SSF103481">
    <property type="entry name" value="Multidrug resistance efflux transporter EmrE"/>
    <property type="match status" value="1"/>
</dbReference>
<dbReference type="OrthoDB" id="5854584at2759"/>
<name>A0A420I1P6_9PEZI</name>
<evidence type="ECO:0000256" key="1">
    <source>
        <dbReference type="SAM" id="Phobius"/>
    </source>
</evidence>
<dbReference type="InterPro" id="IPR039632">
    <property type="entry name" value="TMEM42"/>
</dbReference>
<comment type="caution">
    <text evidence="2">The sequence shown here is derived from an EMBL/GenBank/DDBJ whole genome shotgun (WGS) entry which is preliminary data.</text>
</comment>
<accession>A0A420I1P6</accession>
<keyword evidence="3" id="KW-1185">Reference proteome</keyword>
<dbReference type="InterPro" id="IPR037185">
    <property type="entry name" value="EmrE-like"/>
</dbReference>
<keyword evidence="1" id="KW-0472">Membrane</keyword>
<dbReference type="PANTHER" id="PTHR31965">
    <property type="entry name" value="TRANSMEMBRANE PROTEIN 42"/>
    <property type="match status" value="1"/>
</dbReference>
<gene>
    <name evidence="2" type="ORF">OnM2_024082</name>
</gene>
<feature type="transmembrane region" description="Helical" evidence="1">
    <location>
        <begin position="118"/>
        <end position="134"/>
    </location>
</feature>
<sequence>MGVFSQQPRWIVLSVASGTCAALNGVFAKLTTTDLTSHWVTSLVEWTGFSYSRNIVELLTRVVFFSLNIILNGIMWTFFTKALAQSTSTTKVSILNTSSNFMITAVLGRMIFSESLPKLWFIGAILLVVGNVIIGRREEVDEADVTARGLVEGGQTLTTYHEINQGLDSEVNDKDDEIDILDLGSSDSDDSSGG</sequence>
<dbReference type="AlphaFoldDB" id="A0A420I1P6"/>
<evidence type="ECO:0000313" key="2">
    <source>
        <dbReference type="EMBL" id="RKF63604.1"/>
    </source>
</evidence>
<evidence type="ECO:0000313" key="3">
    <source>
        <dbReference type="Proteomes" id="UP000286134"/>
    </source>
</evidence>
<dbReference type="STRING" id="212602.A0A420I1P6"/>
<keyword evidence="1" id="KW-0812">Transmembrane</keyword>
<keyword evidence="1" id="KW-1133">Transmembrane helix</keyword>
<dbReference type="PANTHER" id="PTHR31965:SF1">
    <property type="entry name" value="TRANSMEMBRANE PROTEIN 42"/>
    <property type="match status" value="1"/>
</dbReference>